<organism evidence="2 3">
    <name type="scientific">Entotheonella factor</name>
    <dbReference type="NCBI Taxonomy" id="1429438"/>
    <lineage>
        <taxon>Bacteria</taxon>
        <taxon>Pseudomonadati</taxon>
        <taxon>Nitrospinota/Tectimicrobiota group</taxon>
        <taxon>Candidatus Tectimicrobiota</taxon>
        <taxon>Candidatus Entotheonellia</taxon>
        <taxon>Candidatus Entotheonellales</taxon>
        <taxon>Candidatus Entotheonellaceae</taxon>
        <taxon>Candidatus Entotheonella</taxon>
    </lineage>
</organism>
<evidence type="ECO:0000259" key="1">
    <source>
        <dbReference type="Pfam" id="PF12697"/>
    </source>
</evidence>
<dbReference type="PRINTS" id="PR00111">
    <property type="entry name" value="ABHYDROLASE"/>
</dbReference>
<dbReference type="InterPro" id="IPR050266">
    <property type="entry name" value="AB_hydrolase_sf"/>
</dbReference>
<dbReference type="PANTHER" id="PTHR43798">
    <property type="entry name" value="MONOACYLGLYCEROL LIPASE"/>
    <property type="match status" value="1"/>
</dbReference>
<keyword evidence="3" id="KW-1185">Reference proteome</keyword>
<evidence type="ECO:0000313" key="3">
    <source>
        <dbReference type="Proteomes" id="UP000019141"/>
    </source>
</evidence>
<comment type="caution">
    <text evidence="2">The sequence shown here is derived from an EMBL/GenBank/DDBJ whole genome shotgun (WGS) entry which is preliminary data.</text>
</comment>
<dbReference type="SUPFAM" id="SSF53474">
    <property type="entry name" value="alpha/beta-Hydrolases"/>
    <property type="match status" value="1"/>
</dbReference>
<protein>
    <recommendedName>
        <fullName evidence="1">AB hydrolase-1 domain-containing protein</fullName>
    </recommendedName>
</protein>
<dbReference type="PANTHER" id="PTHR43798:SF33">
    <property type="entry name" value="HYDROLASE, PUTATIVE (AFU_ORTHOLOGUE AFUA_2G14860)-RELATED"/>
    <property type="match status" value="1"/>
</dbReference>
<evidence type="ECO:0000313" key="2">
    <source>
        <dbReference type="EMBL" id="ETX03333.1"/>
    </source>
</evidence>
<dbReference type="InterPro" id="IPR029058">
    <property type="entry name" value="AB_hydrolase_fold"/>
</dbReference>
<dbReference type="Pfam" id="PF12697">
    <property type="entry name" value="Abhydrolase_6"/>
    <property type="match status" value="1"/>
</dbReference>
<dbReference type="EMBL" id="AZHW01000060">
    <property type="protein sequence ID" value="ETX03333.1"/>
    <property type="molecule type" value="Genomic_DNA"/>
</dbReference>
<proteinExistence type="predicted"/>
<dbReference type="Gene3D" id="3.40.50.1820">
    <property type="entry name" value="alpha/beta hydrolase"/>
    <property type="match status" value="1"/>
</dbReference>
<dbReference type="InterPro" id="IPR000073">
    <property type="entry name" value="AB_hydrolase_1"/>
</dbReference>
<dbReference type="GO" id="GO:0016020">
    <property type="term" value="C:membrane"/>
    <property type="evidence" value="ECO:0007669"/>
    <property type="project" value="TreeGrafter"/>
</dbReference>
<reference evidence="2 3" key="1">
    <citation type="journal article" date="2014" name="Nature">
        <title>An environmental bacterial taxon with a large and distinct metabolic repertoire.</title>
        <authorList>
            <person name="Wilson M.C."/>
            <person name="Mori T."/>
            <person name="Ruckert C."/>
            <person name="Uria A.R."/>
            <person name="Helf M.J."/>
            <person name="Takada K."/>
            <person name="Gernert C."/>
            <person name="Steffens U.A."/>
            <person name="Heycke N."/>
            <person name="Schmitt S."/>
            <person name="Rinke C."/>
            <person name="Helfrich E.J."/>
            <person name="Brachmann A.O."/>
            <person name="Gurgui C."/>
            <person name="Wakimoto T."/>
            <person name="Kracht M."/>
            <person name="Crusemann M."/>
            <person name="Hentschel U."/>
            <person name="Abe I."/>
            <person name="Matsunaga S."/>
            <person name="Kalinowski J."/>
            <person name="Takeyama H."/>
            <person name="Piel J."/>
        </authorList>
    </citation>
    <scope>NUCLEOTIDE SEQUENCE [LARGE SCALE GENOMIC DNA]</scope>
    <source>
        <strain evidence="3">TSY1</strain>
    </source>
</reference>
<accession>W4LZL4</accession>
<dbReference type="AlphaFoldDB" id="W4LZL4"/>
<sequence>MKVIAHDHDITINGLHVHYRQWGSAGRRPLLLLHASGCHVHWWDEVGPLLAADYDVFAPDLRGHGDSGRPEPPDYHFDAYVADVAGLVEHLGLQDFDLMGHSMGGYIALRYASTQPEGLRRLVAADMLCDVSGDILEQMHRASERPEPTFDTCEEALGRFRLQPPETTASPEMLAMLAREAVRQTATGEWTFKFDRRARKHPPVRVWDVLPQITCPVLVVRGELSPLMPEANAERMAQALTHGAWTNVPGAYHNLMLDNLTDFVEVVRTFLTAEDRS</sequence>
<name>W4LZL4_ENTF1</name>
<dbReference type="HOGENOM" id="CLU_020336_13_5_7"/>
<feature type="domain" description="AB hydrolase-1" evidence="1">
    <location>
        <begin position="30"/>
        <end position="265"/>
    </location>
</feature>
<dbReference type="Proteomes" id="UP000019141">
    <property type="component" value="Unassembled WGS sequence"/>
</dbReference>
<gene>
    <name evidence="2" type="ORF">ETSY1_00345</name>
</gene>